<evidence type="ECO:0000259" key="5">
    <source>
        <dbReference type="PROSITE" id="PS51462"/>
    </source>
</evidence>
<comment type="similarity">
    <text evidence="1 3">Belongs to the Nudix hydrolase family.</text>
</comment>
<reference evidence="7" key="1">
    <citation type="journal article" date="2022" name="Int. J. Syst. Evol. Microbiol.">
        <title>Cellulosimicrobium protaetiae sp. nov., isolated from the gut of the larva of Protaetia brevitarsis seulensis.</title>
        <authorList>
            <person name="Le Han H."/>
            <person name="Nguyen T.T.H."/>
            <person name="Li Z."/>
            <person name="Shin N.R."/>
            <person name="Kim S.G."/>
        </authorList>
    </citation>
    <scope>NUCLEOTIDE SEQUENCE [LARGE SCALE GENOMIC DNA]</scope>
    <source>
        <strain evidence="7">BI34</strain>
    </source>
</reference>
<dbReference type="GO" id="GO:0006754">
    <property type="term" value="P:ATP biosynthetic process"/>
    <property type="evidence" value="ECO:0007669"/>
    <property type="project" value="TreeGrafter"/>
</dbReference>
<feature type="compositionally biased region" description="Low complexity" evidence="4">
    <location>
        <begin position="163"/>
        <end position="172"/>
    </location>
</feature>
<dbReference type="InterPro" id="IPR051325">
    <property type="entry name" value="Nudix_hydrolase_domain"/>
</dbReference>
<evidence type="ECO:0000256" key="4">
    <source>
        <dbReference type="SAM" id="MobiDB-lite"/>
    </source>
</evidence>
<dbReference type="PRINTS" id="PR00502">
    <property type="entry name" value="NUDIXFAMILY"/>
</dbReference>
<keyword evidence="7" id="KW-1185">Reference proteome</keyword>
<name>A0A6M5UE96_9MICO</name>
<dbReference type="CDD" id="cd04662">
    <property type="entry name" value="NUDIX_Hydrolase"/>
    <property type="match status" value="1"/>
</dbReference>
<evidence type="ECO:0000313" key="7">
    <source>
        <dbReference type="Proteomes" id="UP000451354"/>
    </source>
</evidence>
<dbReference type="PANTHER" id="PTHR21340:SF7">
    <property type="entry name" value="NUDIX HYDROLASE DOMAIN-CONTAINING PROTEIN"/>
    <property type="match status" value="1"/>
</dbReference>
<dbReference type="GO" id="GO:0006167">
    <property type="term" value="P:AMP biosynthetic process"/>
    <property type="evidence" value="ECO:0007669"/>
    <property type="project" value="TreeGrafter"/>
</dbReference>
<evidence type="ECO:0000313" key="6">
    <source>
        <dbReference type="EMBL" id="QJW35651.1"/>
    </source>
</evidence>
<proteinExistence type="inferred from homology"/>
<dbReference type="InterPro" id="IPR000086">
    <property type="entry name" value="NUDIX_hydrolase_dom"/>
</dbReference>
<dbReference type="PROSITE" id="PS51462">
    <property type="entry name" value="NUDIX"/>
    <property type="match status" value="1"/>
</dbReference>
<dbReference type="RefSeq" id="WP_168731499.1">
    <property type="nucleotide sequence ID" value="NZ_CP052757.1"/>
</dbReference>
<dbReference type="SUPFAM" id="SSF55811">
    <property type="entry name" value="Nudix"/>
    <property type="match status" value="1"/>
</dbReference>
<accession>A0A6M5UE96</accession>
<evidence type="ECO:0000256" key="1">
    <source>
        <dbReference type="ARBA" id="ARBA00005582"/>
    </source>
</evidence>
<dbReference type="GO" id="GO:0004081">
    <property type="term" value="F:bis(5'-nucleosyl)-tetraphosphatase (asymmetrical) activity"/>
    <property type="evidence" value="ECO:0007669"/>
    <property type="project" value="TreeGrafter"/>
</dbReference>
<dbReference type="Gene3D" id="3.90.79.10">
    <property type="entry name" value="Nucleoside Triphosphate Pyrophosphohydrolase"/>
    <property type="match status" value="1"/>
</dbReference>
<feature type="domain" description="Nudix hydrolase" evidence="5">
    <location>
        <begin position="1"/>
        <end position="151"/>
    </location>
</feature>
<gene>
    <name evidence="6" type="ORF">FIC82_004975</name>
</gene>
<keyword evidence="2 3" id="KW-0378">Hydrolase</keyword>
<dbReference type="InterPro" id="IPR020476">
    <property type="entry name" value="Nudix_hydrolase"/>
</dbReference>
<organism evidence="6 7">
    <name type="scientific">Cellulosimicrobium protaetiae</name>
    <dbReference type="NCBI Taxonomy" id="2587808"/>
    <lineage>
        <taxon>Bacteria</taxon>
        <taxon>Bacillati</taxon>
        <taxon>Actinomycetota</taxon>
        <taxon>Actinomycetes</taxon>
        <taxon>Micrococcales</taxon>
        <taxon>Promicromonosporaceae</taxon>
        <taxon>Cellulosimicrobium</taxon>
    </lineage>
</organism>
<protein>
    <submittedName>
        <fullName evidence="6">NUDIX domain-containing protein</fullName>
    </submittedName>
</protein>
<dbReference type="KEGG" id="cprt:FIC82_004975"/>
<dbReference type="Pfam" id="PF00293">
    <property type="entry name" value="NUDIX"/>
    <property type="match status" value="1"/>
</dbReference>
<feature type="region of interest" description="Disordered" evidence="4">
    <location>
        <begin position="157"/>
        <end position="189"/>
    </location>
</feature>
<dbReference type="PANTHER" id="PTHR21340">
    <property type="entry name" value="DIADENOSINE 5,5-P1,P4-TETRAPHOSPHATE PYROPHOSPHOHYDROLASE MUTT"/>
    <property type="match status" value="1"/>
</dbReference>
<feature type="compositionally biased region" description="Basic and acidic residues" evidence="4">
    <location>
        <begin position="176"/>
        <end position="189"/>
    </location>
</feature>
<dbReference type="PROSITE" id="PS00893">
    <property type="entry name" value="NUDIX_BOX"/>
    <property type="match status" value="1"/>
</dbReference>
<dbReference type="Proteomes" id="UP000451354">
    <property type="component" value="Chromosome"/>
</dbReference>
<evidence type="ECO:0000256" key="2">
    <source>
        <dbReference type="ARBA" id="ARBA00022801"/>
    </source>
</evidence>
<dbReference type="AlphaFoldDB" id="A0A6M5UE96"/>
<dbReference type="EMBL" id="CP052757">
    <property type="protein sequence ID" value="QJW35651.1"/>
    <property type="molecule type" value="Genomic_DNA"/>
</dbReference>
<dbReference type="InterPro" id="IPR020084">
    <property type="entry name" value="NUDIX_hydrolase_CS"/>
</dbReference>
<evidence type="ECO:0000256" key="3">
    <source>
        <dbReference type="RuleBase" id="RU003476"/>
    </source>
</evidence>
<dbReference type="InterPro" id="IPR015797">
    <property type="entry name" value="NUDIX_hydrolase-like_dom_sf"/>
</dbReference>
<sequence length="189" mass="19953">MKQSAGLVLYRFRDDVVEVLLGHMGGPLWARKDAGGWTIPKGEVEPGEDARSAALREFAEELGVPAPAAEAPDLDLGTVRQRAGKLVAAWAREADLDVTAISSNTFALEWPPRSGRMQEFPELDRAGWFPLARARGLVVAGQVPLLDRLEERIAAGAAGGVGAAPPGAVPPGTVRGEARDDTRDDAPGT</sequence>